<dbReference type="GO" id="GO:0005576">
    <property type="term" value="C:extracellular region"/>
    <property type="evidence" value="ECO:0007669"/>
    <property type="project" value="UniProtKB-SubCell"/>
</dbReference>
<gene>
    <name evidence="14" type="ORF">M7I_1006</name>
</gene>
<dbReference type="SMART" id="SM00633">
    <property type="entry name" value="Glyco_10"/>
    <property type="match status" value="1"/>
</dbReference>
<comment type="catalytic activity">
    <reaction evidence="1 10">
        <text>Endohydrolysis of (1-&gt;4)-beta-D-xylosidic linkages in xylans.</text>
        <dbReference type="EC" id="3.2.1.8"/>
    </reaction>
</comment>
<feature type="signal peptide" evidence="12">
    <location>
        <begin position="1"/>
        <end position="17"/>
    </location>
</feature>
<sequence>MRFSLSLLAFAAPLASAQLHALAKKAGLQYFGTASDIVSVAALDKTYAKIISDKREFGQLTPANGQKWFAIEPQENLFNFSYGDVTSKYAKKNKQLLRCHNLVWHSQLADWVLQKTWTKKTLTAALINHVTNEAKHWKGQCYHWDVVNEALEDDGSFRNTTFLHVIGPEYIAIAFKAAHAADPHAKLYYNDYNLERPNAKVDAVINKIVKPLQRQRIPIHGVGMQAHLTASRAPTIDQTIDVMKNFTNLGVECALTELDVRVTDPATPENMAQQKVAFAAATGACVQVKGCVGVTVWDFWDPVSWIPGVFAGQGSGTLFFPNFTRHPAYDGVADALKNGTRKGWSVPHYDGDDEEEQEDEDED</sequence>
<evidence type="ECO:0000256" key="3">
    <source>
        <dbReference type="ARBA" id="ARBA00004851"/>
    </source>
</evidence>
<dbReference type="PRINTS" id="PR00134">
    <property type="entry name" value="GLHYDRLASE10"/>
</dbReference>
<dbReference type="AlphaFoldDB" id="H0EEW9"/>
<dbReference type="PANTHER" id="PTHR31490:SF35">
    <property type="entry name" value="ENDO-1,4-BETA-XYLANASE"/>
    <property type="match status" value="1"/>
</dbReference>
<comment type="subcellular location">
    <subcellularLocation>
        <location evidence="2">Secreted</location>
    </subcellularLocation>
</comment>
<evidence type="ECO:0000313" key="15">
    <source>
        <dbReference type="Proteomes" id="UP000005446"/>
    </source>
</evidence>
<keyword evidence="15" id="KW-1185">Reference proteome</keyword>
<evidence type="ECO:0000256" key="9">
    <source>
        <dbReference type="ARBA" id="ARBA00023326"/>
    </source>
</evidence>
<dbReference type="PANTHER" id="PTHR31490">
    <property type="entry name" value="GLYCOSYL HYDROLASE"/>
    <property type="match status" value="1"/>
</dbReference>
<evidence type="ECO:0000256" key="2">
    <source>
        <dbReference type="ARBA" id="ARBA00004613"/>
    </source>
</evidence>
<name>H0EEW9_GLAL7</name>
<dbReference type="SUPFAM" id="SSF51445">
    <property type="entry name" value="(Trans)glycosidases"/>
    <property type="match status" value="1"/>
</dbReference>
<evidence type="ECO:0000256" key="6">
    <source>
        <dbReference type="ARBA" id="ARBA00022651"/>
    </source>
</evidence>
<dbReference type="InterPro" id="IPR044846">
    <property type="entry name" value="GH10"/>
</dbReference>
<keyword evidence="8 10" id="KW-0119">Carbohydrate metabolism</keyword>
<feature type="region of interest" description="Disordered" evidence="11">
    <location>
        <begin position="341"/>
        <end position="363"/>
    </location>
</feature>
<proteinExistence type="inferred from homology"/>
<feature type="chain" id="PRO_5003531811" description="Beta-xylanase" evidence="12">
    <location>
        <begin position="18"/>
        <end position="363"/>
    </location>
</feature>
<evidence type="ECO:0000256" key="1">
    <source>
        <dbReference type="ARBA" id="ARBA00000681"/>
    </source>
</evidence>
<keyword evidence="7 10" id="KW-0378">Hydrolase</keyword>
<comment type="similarity">
    <text evidence="4 10">Belongs to the glycosyl hydrolase 10 (cellulase F) family.</text>
</comment>
<keyword evidence="10 14" id="KW-0326">Glycosidase</keyword>
<evidence type="ECO:0000256" key="7">
    <source>
        <dbReference type="ARBA" id="ARBA00022801"/>
    </source>
</evidence>
<keyword evidence="5" id="KW-0964">Secreted</keyword>
<dbReference type="GO" id="GO:0045493">
    <property type="term" value="P:xylan catabolic process"/>
    <property type="evidence" value="ECO:0007669"/>
    <property type="project" value="UniProtKB-KW"/>
</dbReference>
<evidence type="ECO:0000256" key="5">
    <source>
        <dbReference type="ARBA" id="ARBA00022525"/>
    </source>
</evidence>
<dbReference type="InterPro" id="IPR001000">
    <property type="entry name" value="GH10_dom"/>
</dbReference>
<dbReference type="HOGENOM" id="CLU_020161_1_0_1"/>
<evidence type="ECO:0000259" key="13">
    <source>
        <dbReference type="PROSITE" id="PS51760"/>
    </source>
</evidence>
<dbReference type="EC" id="3.2.1.8" evidence="10"/>
<organism evidence="14 15">
    <name type="scientific">Glarea lozoyensis (strain ATCC 74030 / MF5533)</name>
    <dbReference type="NCBI Taxonomy" id="1104152"/>
    <lineage>
        <taxon>Eukaryota</taxon>
        <taxon>Fungi</taxon>
        <taxon>Dikarya</taxon>
        <taxon>Ascomycota</taxon>
        <taxon>Pezizomycotina</taxon>
        <taxon>Leotiomycetes</taxon>
        <taxon>Helotiales</taxon>
        <taxon>Helotiaceae</taxon>
        <taxon>Glarea</taxon>
    </lineage>
</organism>
<dbReference type="Pfam" id="PF00331">
    <property type="entry name" value="Glyco_hydro_10"/>
    <property type="match status" value="1"/>
</dbReference>
<dbReference type="Proteomes" id="UP000005446">
    <property type="component" value="Unassembled WGS sequence"/>
</dbReference>
<comment type="caution">
    <text evidence="14">The sequence shown here is derived from an EMBL/GenBank/DDBJ whole genome shotgun (WGS) entry which is preliminary data.</text>
</comment>
<dbReference type="InParanoid" id="H0EEW9"/>
<evidence type="ECO:0000256" key="11">
    <source>
        <dbReference type="SAM" id="MobiDB-lite"/>
    </source>
</evidence>
<protein>
    <recommendedName>
        <fullName evidence="10">Beta-xylanase</fullName>
        <ecNumber evidence="10">3.2.1.8</ecNumber>
    </recommendedName>
</protein>
<keyword evidence="12" id="KW-0732">Signal</keyword>
<evidence type="ECO:0000313" key="14">
    <source>
        <dbReference type="EMBL" id="EHL03032.1"/>
    </source>
</evidence>
<evidence type="ECO:0000256" key="8">
    <source>
        <dbReference type="ARBA" id="ARBA00023277"/>
    </source>
</evidence>
<accession>H0EEW9</accession>
<dbReference type="InterPro" id="IPR017853">
    <property type="entry name" value="GH"/>
</dbReference>
<evidence type="ECO:0000256" key="10">
    <source>
        <dbReference type="RuleBase" id="RU361174"/>
    </source>
</evidence>
<dbReference type="EMBL" id="AGUE01000016">
    <property type="protein sequence ID" value="EHL03032.1"/>
    <property type="molecule type" value="Genomic_DNA"/>
</dbReference>
<dbReference type="PROSITE" id="PS51760">
    <property type="entry name" value="GH10_2"/>
    <property type="match status" value="1"/>
</dbReference>
<reference evidence="14 15" key="1">
    <citation type="journal article" date="2012" name="Eukaryot. Cell">
        <title>Genome sequence of the fungus Glarea lozoyensis: the first genome sequence of a species from the Helotiaceae family.</title>
        <authorList>
            <person name="Youssar L."/>
            <person name="Gruening B.A."/>
            <person name="Erxleben A."/>
            <person name="Guenther S."/>
            <person name="Huettel W."/>
        </authorList>
    </citation>
    <scope>NUCLEOTIDE SEQUENCE [LARGE SCALE GENOMIC DNA]</scope>
    <source>
        <strain evidence="15">ATCC 74030 / MF5533</strain>
    </source>
</reference>
<dbReference type="OrthoDB" id="3055998at2759"/>
<feature type="domain" description="GH10" evidence="13">
    <location>
        <begin position="16"/>
        <end position="335"/>
    </location>
</feature>
<feature type="compositionally biased region" description="Acidic residues" evidence="11">
    <location>
        <begin position="351"/>
        <end position="363"/>
    </location>
</feature>
<dbReference type="Gene3D" id="3.20.20.80">
    <property type="entry name" value="Glycosidases"/>
    <property type="match status" value="1"/>
</dbReference>
<keyword evidence="6 14" id="KW-0858">Xylan degradation</keyword>
<comment type="pathway">
    <text evidence="3">Glycan degradation; xylan degradation.</text>
</comment>
<dbReference type="GO" id="GO:0031176">
    <property type="term" value="F:endo-1,4-beta-xylanase activity"/>
    <property type="evidence" value="ECO:0007669"/>
    <property type="project" value="UniProtKB-EC"/>
</dbReference>
<evidence type="ECO:0000256" key="12">
    <source>
        <dbReference type="SAM" id="SignalP"/>
    </source>
</evidence>
<keyword evidence="9 10" id="KW-0624">Polysaccharide degradation</keyword>
<evidence type="ECO:0000256" key="4">
    <source>
        <dbReference type="ARBA" id="ARBA00007495"/>
    </source>
</evidence>